<dbReference type="EMBL" id="BMAT01000466">
    <property type="protein sequence ID" value="GFR66872.1"/>
    <property type="molecule type" value="Genomic_DNA"/>
</dbReference>
<organism evidence="1 2">
    <name type="scientific">Elysia marginata</name>
    <dbReference type="NCBI Taxonomy" id="1093978"/>
    <lineage>
        <taxon>Eukaryota</taxon>
        <taxon>Metazoa</taxon>
        <taxon>Spiralia</taxon>
        <taxon>Lophotrochozoa</taxon>
        <taxon>Mollusca</taxon>
        <taxon>Gastropoda</taxon>
        <taxon>Heterobranchia</taxon>
        <taxon>Euthyneura</taxon>
        <taxon>Panpulmonata</taxon>
        <taxon>Sacoglossa</taxon>
        <taxon>Placobranchoidea</taxon>
        <taxon>Plakobranchidae</taxon>
        <taxon>Elysia</taxon>
    </lineage>
</organism>
<evidence type="ECO:0000313" key="2">
    <source>
        <dbReference type="Proteomes" id="UP000762676"/>
    </source>
</evidence>
<protein>
    <submittedName>
        <fullName evidence="1">Uncharacterized protein</fullName>
    </submittedName>
</protein>
<accession>A0AAV4F0Z0</accession>
<gene>
    <name evidence="1" type="ORF">ElyMa_000238700</name>
</gene>
<reference evidence="1 2" key="1">
    <citation type="journal article" date="2021" name="Elife">
        <title>Chloroplast acquisition without the gene transfer in kleptoplastic sea slugs, Plakobranchus ocellatus.</title>
        <authorList>
            <person name="Maeda T."/>
            <person name="Takahashi S."/>
            <person name="Yoshida T."/>
            <person name="Shimamura S."/>
            <person name="Takaki Y."/>
            <person name="Nagai Y."/>
            <person name="Toyoda A."/>
            <person name="Suzuki Y."/>
            <person name="Arimoto A."/>
            <person name="Ishii H."/>
            <person name="Satoh N."/>
            <person name="Nishiyama T."/>
            <person name="Hasebe M."/>
            <person name="Maruyama T."/>
            <person name="Minagawa J."/>
            <person name="Obokata J."/>
            <person name="Shigenobu S."/>
        </authorList>
    </citation>
    <scope>NUCLEOTIDE SEQUENCE [LARGE SCALE GENOMIC DNA]</scope>
</reference>
<proteinExistence type="predicted"/>
<sequence length="107" mass="12060">MCSTRVHILVPTTDRKLTSHCGMMAHLPGQTHRFTAARRLQTPLNRVPVWTAGVCSEWEMATLRNLDYVGTVRLMILCQFELTQDAQSLVLSLKELNIQNVQCVHGA</sequence>
<comment type="caution">
    <text evidence="1">The sequence shown here is derived from an EMBL/GenBank/DDBJ whole genome shotgun (WGS) entry which is preliminary data.</text>
</comment>
<dbReference type="Proteomes" id="UP000762676">
    <property type="component" value="Unassembled WGS sequence"/>
</dbReference>
<dbReference type="AlphaFoldDB" id="A0AAV4F0Z0"/>
<evidence type="ECO:0000313" key="1">
    <source>
        <dbReference type="EMBL" id="GFR66872.1"/>
    </source>
</evidence>
<name>A0AAV4F0Z0_9GAST</name>
<keyword evidence="2" id="KW-1185">Reference proteome</keyword>